<reference evidence="3" key="1">
    <citation type="submission" date="2018-01" db="EMBL/GenBank/DDBJ databases">
        <authorList>
            <person name="Alioto T."/>
            <person name="Alioto T."/>
        </authorList>
    </citation>
    <scope>NUCLEOTIDE SEQUENCE [LARGE SCALE GENOMIC DNA]</scope>
</reference>
<sequence>MIKIQKVFCLLELKWGMVLIGIVELILCATLVGLSKGMHVNIVYYLSTTVSILHIIACVMLLISVAVPMKELVIPYLIAGIIRFIVLLLGVIWLVIYGMRHEIFNYQPIHTESVIVMVISFIISAYFWVCVYSWFKKLGGSTPID</sequence>
<keyword evidence="1" id="KW-1133">Transmembrane helix</keyword>
<keyword evidence="3" id="KW-1185">Reference proteome</keyword>
<evidence type="ECO:0000313" key="3">
    <source>
        <dbReference type="Proteomes" id="UP000268350"/>
    </source>
</evidence>
<feature type="transmembrane region" description="Helical" evidence="1">
    <location>
        <begin position="109"/>
        <end position="135"/>
    </location>
</feature>
<evidence type="ECO:0000313" key="2">
    <source>
        <dbReference type="EMBL" id="SPP75656.1"/>
    </source>
</evidence>
<accession>A0A3B0JQM5</accession>
<dbReference type="OrthoDB" id="7868860at2759"/>
<feature type="transmembrane region" description="Helical" evidence="1">
    <location>
        <begin position="42"/>
        <end position="67"/>
    </location>
</feature>
<evidence type="ECO:0000256" key="1">
    <source>
        <dbReference type="SAM" id="Phobius"/>
    </source>
</evidence>
<feature type="transmembrane region" description="Helical" evidence="1">
    <location>
        <begin position="73"/>
        <end position="97"/>
    </location>
</feature>
<feature type="transmembrane region" description="Helical" evidence="1">
    <location>
        <begin position="15"/>
        <end position="35"/>
    </location>
</feature>
<proteinExistence type="predicted"/>
<protein>
    <recommendedName>
        <fullName evidence="4">MARVEL domain-containing protein</fullName>
    </recommendedName>
</protein>
<dbReference type="Proteomes" id="UP000268350">
    <property type="component" value="Unassembled WGS sequence"/>
</dbReference>
<gene>
    <name evidence="2" type="ORF">DGUA_6G003500</name>
</gene>
<dbReference type="AlphaFoldDB" id="A0A3B0JQM5"/>
<keyword evidence="1" id="KW-0812">Transmembrane</keyword>
<dbReference type="EMBL" id="OUUW01000001">
    <property type="protein sequence ID" value="SPP75656.1"/>
    <property type="molecule type" value="Genomic_DNA"/>
</dbReference>
<name>A0A3B0JQM5_DROGU</name>
<dbReference type="OMA" id="CVYSWFK"/>
<organism evidence="2 3">
    <name type="scientific">Drosophila guanche</name>
    <name type="common">Fruit fly</name>
    <dbReference type="NCBI Taxonomy" id="7266"/>
    <lineage>
        <taxon>Eukaryota</taxon>
        <taxon>Metazoa</taxon>
        <taxon>Ecdysozoa</taxon>
        <taxon>Arthropoda</taxon>
        <taxon>Hexapoda</taxon>
        <taxon>Insecta</taxon>
        <taxon>Pterygota</taxon>
        <taxon>Neoptera</taxon>
        <taxon>Endopterygota</taxon>
        <taxon>Diptera</taxon>
        <taxon>Brachycera</taxon>
        <taxon>Muscomorpha</taxon>
        <taxon>Ephydroidea</taxon>
        <taxon>Drosophilidae</taxon>
        <taxon>Drosophila</taxon>
        <taxon>Sophophora</taxon>
    </lineage>
</organism>
<keyword evidence="1" id="KW-0472">Membrane</keyword>
<evidence type="ECO:0008006" key="4">
    <source>
        <dbReference type="Google" id="ProtNLM"/>
    </source>
</evidence>